<gene>
    <name evidence="2" type="ORF">AQPE_2810</name>
</gene>
<dbReference type="InterPro" id="IPR035959">
    <property type="entry name" value="RutC-like_sf"/>
</dbReference>
<keyword evidence="3" id="KW-1185">Reference proteome</keyword>
<dbReference type="AlphaFoldDB" id="A0A5K7SB31"/>
<feature type="domain" description="Chorismatase FkbO/Hyg5-like N-terminal" evidence="1">
    <location>
        <begin position="131"/>
        <end position="235"/>
    </location>
</feature>
<dbReference type="SUPFAM" id="SSF55298">
    <property type="entry name" value="YjgF-like"/>
    <property type="match status" value="1"/>
</dbReference>
<dbReference type="GO" id="GO:0051213">
    <property type="term" value="F:dioxygenase activity"/>
    <property type="evidence" value="ECO:0007669"/>
    <property type="project" value="UniProtKB-KW"/>
</dbReference>
<evidence type="ECO:0000313" key="3">
    <source>
        <dbReference type="Proteomes" id="UP001193389"/>
    </source>
</evidence>
<dbReference type="InterPro" id="IPR049368">
    <property type="entry name" value="FkbO_Hyg5-like_N"/>
</dbReference>
<organism evidence="2 3">
    <name type="scientific">Aquipluma nitroreducens</name>
    <dbReference type="NCBI Taxonomy" id="2010828"/>
    <lineage>
        <taxon>Bacteria</taxon>
        <taxon>Pseudomonadati</taxon>
        <taxon>Bacteroidota</taxon>
        <taxon>Bacteroidia</taxon>
        <taxon>Marinilabiliales</taxon>
        <taxon>Prolixibacteraceae</taxon>
        <taxon>Aquipluma</taxon>
    </lineage>
</organism>
<dbReference type="KEGG" id="anf:AQPE_2810"/>
<protein>
    <submittedName>
        <fullName evidence="2">Pteridine-dependent dioxygenase</fullName>
    </submittedName>
</protein>
<dbReference type="RefSeq" id="WP_318346963.1">
    <property type="nucleotide sequence ID" value="NZ_AP018694.1"/>
</dbReference>
<dbReference type="Proteomes" id="UP001193389">
    <property type="component" value="Chromosome"/>
</dbReference>
<keyword evidence="2" id="KW-0223">Dioxygenase</keyword>
<accession>A0A5K7SB31</accession>
<dbReference type="Pfam" id="PF21168">
    <property type="entry name" value="FkbO_Hyg5-like_N"/>
    <property type="match status" value="1"/>
</dbReference>
<reference evidence="2" key="1">
    <citation type="journal article" date="2020" name="Int. J. Syst. Evol. Microbiol.">
        <title>Aquipluma nitroreducens gen. nov. sp. nov., a novel facultatively anaerobic bacterium isolated from a freshwater lake.</title>
        <authorList>
            <person name="Watanabe M."/>
            <person name="Kojima H."/>
            <person name="Fukui M."/>
        </authorList>
    </citation>
    <scope>NUCLEOTIDE SEQUENCE</scope>
    <source>
        <strain evidence="2">MeG22</strain>
    </source>
</reference>
<proteinExistence type="predicted"/>
<sequence length="397" mass="44586">MREGKIKVTQGIMIKPKYQIFIPGCIGSFEEQWSDCFNEFQLFLNTYPNQKAFIARVFVGANNPDEYFSYSKQIESRLNATGIPFSVVAESPESPVLVMIEAGFVNSADIQIEYGMAGTVRYSKINSSGYNEYWFAGVGSGIEGESTREKSANAFASLLEAFLKLGIGFNSVFRQWNYVEQIFDFDQTENRQRQNYQLFNEIRNEYYSKYLTGQGFPAATGIGTNLNGVTIECMAVTSDSEVTTVAISNPKQLNSYKYGQDVLKGDPQFSCKQNQPPQFERARLMTNGNGSRLFISGTASIVGQETIGLNDVEKQAYVTIENIGQLVSEKNLRAHYPELTVFPDKYAYVRVYVKNEEDIPTVKVICENHFGAVPMTFVKADICRADLLVEIEAEMIS</sequence>
<dbReference type="EMBL" id="AP018694">
    <property type="protein sequence ID" value="BBE18647.1"/>
    <property type="molecule type" value="Genomic_DNA"/>
</dbReference>
<dbReference type="Gene3D" id="3.30.1330.40">
    <property type="entry name" value="RutC-like"/>
    <property type="match status" value="1"/>
</dbReference>
<evidence type="ECO:0000259" key="1">
    <source>
        <dbReference type="Pfam" id="PF21168"/>
    </source>
</evidence>
<keyword evidence="2" id="KW-0560">Oxidoreductase</keyword>
<evidence type="ECO:0000313" key="2">
    <source>
        <dbReference type="EMBL" id="BBE18647.1"/>
    </source>
</evidence>
<name>A0A5K7SB31_9BACT</name>